<dbReference type="Proteomes" id="UP000830639">
    <property type="component" value="Chromosome"/>
</dbReference>
<evidence type="ECO:0000313" key="2">
    <source>
        <dbReference type="EMBL" id="UPM54749.1"/>
    </source>
</evidence>
<dbReference type="PANTHER" id="PTHR12526">
    <property type="entry name" value="GLYCOSYLTRANSFERASE"/>
    <property type="match status" value="1"/>
</dbReference>
<protein>
    <submittedName>
        <fullName evidence="2">Glycosyltransferase</fullName>
    </submittedName>
</protein>
<dbReference type="InterPro" id="IPR001296">
    <property type="entry name" value="Glyco_trans_1"/>
</dbReference>
<dbReference type="SUPFAM" id="SSF53756">
    <property type="entry name" value="UDP-Glycosyltransferase/glycogen phosphorylase"/>
    <property type="match status" value="1"/>
</dbReference>
<proteinExistence type="predicted"/>
<dbReference type="Gene3D" id="3.40.50.2000">
    <property type="entry name" value="Glycogen Phosphorylase B"/>
    <property type="match status" value="2"/>
</dbReference>
<dbReference type="RefSeq" id="WP_248267835.1">
    <property type="nucleotide sequence ID" value="NZ_CP096034.1"/>
</dbReference>
<accession>A0ABY4JLP7</accession>
<sequence>MANGKKKVLIVNNNLATGGVQRSLVNLINQVKDQYDLTLFVFDYSGDYLKLIPSQIKVIEAPPLLKLLGMSQAQTKKMGFMFYATRAVFALYTKIFSNHLPISLLVSTQKKLLGFDIAISFLHNADKKSFYGGCNEFVLKRVNAKQKITFSHCDFLNYGGNTTRNREVYKHFDKIAAVSEGCRQSFIKAIPELAKRTHCVYNCHNYNEYINKANINPVKYPRESLNIVTVARLSPEKGILRGIDVINRLVKENYKIRWHLVGDGSQKSEIENQILINDLSEHVILYGNQENPYQYIKSADLFFLPSFHEAAPMVFAEAKCLGVPIFTTNTTSAKEMVREGFEGFVCENNEEEIYNKLKSVLDEPLFIEKCREYLSAQNHTNETAIEQFSKLVSDEEL</sequence>
<evidence type="ECO:0000313" key="3">
    <source>
        <dbReference type="Proteomes" id="UP000830639"/>
    </source>
</evidence>
<keyword evidence="3" id="KW-1185">Reference proteome</keyword>
<dbReference type="PANTHER" id="PTHR12526:SF630">
    <property type="entry name" value="GLYCOSYLTRANSFERASE"/>
    <property type="match status" value="1"/>
</dbReference>
<organism evidence="2 3">
    <name type="scientific">Gottfriedia acidiceleris</name>
    <dbReference type="NCBI Taxonomy" id="371036"/>
    <lineage>
        <taxon>Bacteria</taxon>
        <taxon>Bacillati</taxon>
        <taxon>Bacillota</taxon>
        <taxon>Bacilli</taxon>
        <taxon>Bacillales</taxon>
        <taxon>Bacillaceae</taxon>
        <taxon>Gottfriedia</taxon>
    </lineage>
</organism>
<reference evidence="2 3" key="1">
    <citation type="submission" date="2022-04" db="EMBL/GenBank/DDBJ databases">
        <title>Mechanism of arsenic methylation and mitigation arsenic toxicity by Bacillus sp. LH14 from an Arsenic-Contaminated Paddy Soil.</title>
        <authorList>
            <person name="Wang D."/>
        </authorList>
    </citation>
    <scope>NUCLEOTIDE SEQUENCE [LARGE SCALE GENOMIC DNA]</scope>
    <source>
        <strain evidence="2 3">LH14</strain>
    </source>
</reference>
<gene>
    <name evidence="2" type="ORF">MY490_02425</name>
</gene>
<feature type="domain" description="Glycosyl transferase family 1" evidence="1">
    <location>
        <begin position="223"/>
        <end position="373"/>
    </location>
</feature>
<dbReference type="EMBL" id="CP096034">
    <property type="protein sequence ID" value="UPM54749.1"/>
    <property type="molecule type" value="Genomic_DNA"/>
</dbReference>
<evidence type="ECO:0000259" key="1">
    <source>
        <dbReference type="Pfam" id="PF00534"/>
    </source>
</evidence>
<name>A0ABY4JLP7_9BACI</name>
<dbReference type="Pfam" id="PF00534">
    <property type="entry name" value="Glycos_transf_1"/>
    <property type="match status" value="1"/>
</dbReference>
<dbReference type="CDD" id="cd03811">
    <property type="entry name" value="GT4_GT28_WabH-like"/>
    <property type="match status" value="1"/>
</dbReference>